<dbReference type="GO" id="GO:0006396">
    <property type="term" value="P:RNA processing"/>
    <property type="evidence" value="ECO:0007669"/>
    <property type="project" value="InterPro"/>
</dbReference>
<dbReference type="EC" id="2.1.1.-" evidence="6"/>
<dbReference type="NCBIfam" id="TIGR00186">
    <property type="entry name" value="rRNA_methyl_3"/>
    <property type="match status" value="1"/>
</dbReference>
<dbReference type="GO" id="GO:0032259">
    <property type="term" value="P:methylation"/>
    <property type="evidence" value="ECO:0007669"/>
    <property type="project" value="UniProtKB-KW"/>
</dbReference>
<dbReference type="InterPro" id="IPR029064">
    <property type="entry name" value="Ribosomal_eL30-like_sf"/>
</dbReference>
<sequence length="281" mass="30609">MRPTKNKPKNKMSTKTRSTRKAPVNKPVRPKKMELSEDILLGRNAVREAIKSGRSINRILIAEGSHGGSISEIINLAKERHLILQSISSDKLDALCAGQRHQGIVAYAAPVDYVELEDILNLAKDRNEDPFIILLDELEDPHNLGAILRTADAVGAHGILIPKHRSCPLSSVVAKTSAGALEYVPVARIGNVVQTLDELKKQGLWVAGADMDGKETYYEANLTGPIVLVIGSEGRGISRLTKEACDFIVNIPMRGKVNSLNASNAAAILAYEILKQRTLQK</sequence>
<dbReference type="CDD" id="cd18103">
    <property type="entry name" value="SpoU-like_RlmB"/>
    <property type="match status" value="1"/>
</dbReference>
<evidence type="ECO:0000256" key="3">
    <source>
        <dbReference type="ARBA" id="ARBA00022679"/>
    </source>
</evidence>
<dbReference type="SMART" id="SM00967">
    <property type="entry name" value="SpoU_sub_bind"/>
    <property type="match status" value="1"/>
</dbReference>
<dbReference type="AlphaFoldDB" id="A0A239TJJ1"/>
<protein>
    <submittedName>
        <fullName evidence="6">Putative TrmH family tRNA/rRNA methyltransferase</fullName>
        <ecNumber evidence="6">2.1.1.-</ecNumber>
    </submittedName>
</protein>
<dbReference type="InterPro" id="IPR029028">
    <property type="entry name" value="Alpha/beta_knot_MTases"/>
</dbReference>
<evidence type="ECO:0000256" key="2">
    <source>
        <dbReference type="ARBA" id="ARBA00022603"/>
    </source>
</evidence>
<feature type="domain" description="RNA 2-O ribose methyltransferase substrate binding" evidence="5">
    <location>
        <begin position="39"/>
        <end position="114"/>
    </location>
</feature>
<name>A0A239TJJ1_9FIRM</name>
<gene>
    <name evidence="6" type="ORF">SAMEA4364220_00840</name>
</gene>
<dbReference type="SUPFAM" id="SSF55315">
    <property type="entry name" value="L30e-like"/>
    <property type="match status" value="1"/>
</dbReference>
<keyword evidence="2 6" id="KW-0489">Methyltransferase</keyword>
<dbReference type="GO" id="GO:0005829">
    <property type="term" value="C:cytosol"/>
    <property type="evidence" value="ECO:0007669"/>
    <property type="project" value="TreeGrafter"/>
</dbReference>
<comment type="similarity">
    <text evidence="1">Belongs to the class IV-like SAM-binding methyltransferase superfamily. RNA methyltransferase TrmH family.</text>
</comment>
<proteinExistence type="inferred from homology"/>
<dbReference type="PANTHER" id="PTHR46429:SF1">
    <property type="entry name" value="23S RRNA (GUANOSINE-2'-O-)-METHYLTRANSFERASE RLMB"/>
    <property type="match status" value="1"/>
</dbReference>
<evidence type="ECO:0000313" key="6">
    <source>
        <dbReference type="EMBL" id="SNU97927.1"/>
    </source>
</evidence>
<dbReference type="GO" id="GO:0003723">
    <property type="term" value="F:RNA binding"/>
    <property type="evidence" value="ECO:0007669"/>
    <property type="project" value="InterPro"/>
</dbReference>
<evidence type="ECO:0000313" key="7">
    <source>
        <dbReference type="Proteomes" id="UP000215383"/>
    </source>
</evidence>
<dbReference type="PANTHER" id="PTHR46429">
    <property type="entry name" value="23S RRNA (GUANOSINE-2'-O-)-METHYLTRANSFERASE RLMB"/>
    <property type="match status" value="1"/>
</dbReference>
<dbReference type="GO" id="GO:0008173">
    <property type="term" value="F:RNA methyltransferase activity"/>
    <property type="evidence" value="ECO:0007669"/>
    <property type="project" value="InterPro"/>
</dbReference>
<feature type="compositionally biased region" description="Basic residues" evidence="4">
    <location>
        <begin position="1"/>
        <end position="20"/>
    </location>
</feature>
<dbReference type="InterPro" id="IPR029026">
    <property type="entry name" value="tRNA_m1G_MTases_N"/>
</dbReference>
<evidence type="ECO:0000256" key="1">
    <source>
        <dbReference type="ARBA" id="ARBA00007228"/>
    </source>
</evidence>
<dbReference type="Pfam" id="PF08032">
    <property type="entry name" value="SpoU_sub_bind"/>
    <property type="match status" value="1"/>
</dbReference>
<reference evidence="6 7" key="1">
    <citation type="submission" date="2017-06" db="EMBL/GenBank/DDBJ databases">
        <authorList>
            <consortium name="Pathogen Informatics"/>
        </authorList>
    </citation>
    <scope>NUCLEOTIDE SEQUENCE [LARGE SCALE GENOMIC DNA]</scope>
    <source>
        <strain evidence="6 7">NCTC10570</strain>
    </source>
</reference>
<keyword evidence="3 6" id="KW-0808">Transferase</keyword>
<dbReference type="InterPro" id="IPR013123">
    <property type="entry name" value="SpoU_subst-bd"/>
</dbReference>
<organism evidence="6 7">
    <name type="scientific">Megamonas hypermegale</name>
    <dbReference type="NCBI Taxonomy" id="158847"/>
    <lineage>
        <taxon>Bacteria</taxon>
        <taxon>Bacillati</taxon>
        <taxon>Bacillota</taxon>
        <taxon>Negativicutes</taxon>
        <taxon>Selenomonadales</taxon>
        <taxon>Selenomonadaceae</taxon>
        <taxon>Megamonas</taxon>
    </lineage>
</organism>
<dbReference type="EMBL" id="LT906446">
    <property type="protein sequence ID" value="SNU97927.1"/>
    <property type="molecule type" value="Genomic_DNA"/>
</dbReference>
<dbReference type="Gene3D" id="3.30.1330.30">
    <property type="match status" value="1"/>
</dbReference>
<dbReference type="SUPFAM" id="SSF75217">
    <property type="entry name" value="alpha/beta knot"/>
    <property type="match status" value="1"/>
</dbReference>
<evidence type="ECO:0000256" key="4">
    <source>
        <dbReference type="SAM" id="MobiDB-lite"/>
    </source>
</evidence>
<dbReference type="InterPro" id="IPR001537">
    <property type="entry name" value="SpoU_MeTrfase"/>
</dbReference>
<dbReference type="Pfam" id="PF00588">
    <property type="entry name" value="SpoU_methylase"/>
    <property type="match status" value="1"/>
</dbReference>
<dbReference type="Gene3D" id="3.40.1280.10">
    <property type="match status" value="1"/>
</dbReference>
<dbReference type="InterPro" id="IPR004441">
    <property type="entry name" value="rRNA_MeTrfase_TrmH"/>
</dbReference>
<feature type="region of interest" description="Disordered" evidence="4">
    <location>
        <begin position="1"/>
        <end position="29"/>
    </location>
</feature>
<evidence type="ECO:0000259" key="5">
    <source>
        <dbReference type="SMART" id="SM00967"/>
    </source>
</evidence>
<dbReference type="Proteomes" id="UP000215383">
    <property type="component" value="Chromosome 1"/>
</dbReference>
<dbReference type="eggNOG" id="COG0566">
    <property type="taxonomic scope" value="Bacteria"/>
</dbReference>
<dbReference type="FunFam" id="3.40.1280.10:FF:000008">
    <property type="entry name" value="Group 3 RNA methyltransferase TrmH"/>
    <property type="match status" value="1"/>
</dbReference>
<keyword evidence="7" id="KW-1185">Reference proteome</keyword>
<accession>A0A239TJJ1</accession>